<gene>
    <name evidence="1" type="ORF">GMA7_44</name>
</gene>
<protein>
    <submittedName>
        <fullName evidence="1">Uncharacterized protein</fullName>
    </submittedName>
</protein>
<evidence type="ECO:0000313" key="2">
    <source>
        <dbReference type="Proteomes" id="UP000202743"/>
    </source>
</evidence>
<dbReference type="GeneID" id="26517404"/>
<keyword evidence="2" id="KW-1185">Reference proteome</keyword>
<dbReference type="OrthoDB" id="13636at10239"/>
<dbReference type="GO" id="GO:0006281">
    <property type="term" value="P:DNA repair"/>
    <property type="evidence" value="ECO:0007669"/>
    <property type="project" value="InterPro"/>
</dbReference>
<proteinExistence type="predicted"/>
<dbReference type="GO" id="GO:0000287">
    <property type="term" value="F:magnesium ion binding"/>
    <property type="evidence" value="ECO:0007669"/>
    <property type="project" value="InterPro"/>
</dbReference>
<reference evidence="1 2" key="1">
    <citation type="journal article" date="2015" name="PLoS ONE">
        <title>Lysis to Kill: Evaluation of the Lytic Abilities, and Genomics of Nine Bacteriophages Infective for Gordonia spp. and Their Potential Use in Activated Sludge Foam Biocontrol.</title>
        <authorList>
            <person name="Dyson Z.A."/>
            <person name="Tucci J."/>
            <person name="Seviour R.J."/>
            <person name="Petrovski S."/>
        </authorList>
    </citation>
    <scope>NUCLEOTIDE SEQUENCE [LARGE SCALE GENOMIC DNA]</scope>
</reference>
<organism evidence="1 2">
    <name type="scientific">Gordonia phage GMA7</name>
    <dbReference type="NCBI Taxonomy" id="1647286"/>
    <lineage>
        <taxon>Viruses</taxon>
        <taxon>Duplodnaviria</taxon>
        <taxon>Heunggongvirae</taxon>
        <taxon>Uroviricota</taxon>
        <taxon>Caudoviricetes</taxon>
        <taxon>Getseptimavirus</taxon>
        <taxon>Getseptimavirus GMA7</taxon>
    </lineage>
</organism>
<dbReference type="InterPro" id="IPR008822">
    <property type="entry name" value="Endonuclease_RusA-like"/>
</dbReference>
<dbReference type="EMBL" id="KR063278">
    <property type="protein sequence ID" value="AKJ72481.1"/>
    <property type="molecule type" value="Genomic_DNA"/>
</dbReference>
<dbReference type="Pfam" id="PF05866">
    <property type="entry name" value="RusA"/>
    <property type="match status" value="1"/>
</dbReference>
<sequence>MTSSFENVVAAAFPLNPEPWAMGKVQVIPLKNKKRITKITPNQVLKMYQNALEDELVLTGLHNLPGPYYSIRFTFSRQLTKTKIASGATLTRNWADVTNMQKGTEDAMQGGSIDNDRHVIRVESRLHAEQRSSTLPFVVIEVRHSVAEFNPEATAICHSTEMFSPAGQQAWEEMIRAELGGNDITDNEWEP</sequence>
<dbReference type="GO" id="GO:0006310">
    <property type="term" value="P:DNA recombination"/>
    <property type="evidence" value="ECO:0007669"/>
    <property type="project" value="InterPro"/>
</dbReference>
<evidence type="ECO:0000313" key="1">
    <source>
        <dbReference type="EMBL" id="AKJ72481.1"/>
    </source>
</evidence>
<dbReference type="Proteomes" id="UP000202743">
    <property type="component" value="Segment"/>
</dbReference>
<dbReference type="RefSeq" id="YP_009189181.1">
    <property type="nucleotide sequence ID" value="NC_028673.1"/>
</dbReference>
<dbReference type="KEGG" id="vg:26517404"/>
<name>A0A0K0N754_9CAUD</name>
<accession>A0A0K0N754</accession>